<reference evidence="1 2" key="1">
    <citation type="submission" date="2020-12" db="EMBL/GenBank/DDBJ databases">
        <title>Revised draft genomes of Rhodomicrobium vannielii ATCC 17100 and Rhodomicrobium udaipurense JA643.</title>
        <authorList>
            <person name="Conners E.M."/>
            <person name="Davenport E.J."/>
            <person name="Bose A."/>
        </authorList>
    </citation>
    <scope>NUCLEOTIDE SEQUENCE [LARGE SCALE GENOMIC DNA]</scope>
    <source>
        <strain evidence="1 2">JA643</strain>
    </source>
</reference>
<organism evidence="1 2">
    <name type="scientific">Rhodomicrobium udaipurense</name>
    <dbReference type="NCBI Taxonomy" id="1202716"/>
    <lineage>
        <taxon>Bacteria</taxon>
        <taxon>Pseudomonadati</taxon>
        <taxon>Pseudomonadota</taxon>
        <taxon>Alphaproteobacteria</taxon>
        <taxon>Hyphomicrobiales</taxon>
        <taxon>Hyphomicrobiaceae</taxon>
        <taxon>Rhodomicrobium</taxon>
    </lineage>
</organism>
<protein>
    <recommendedName>
        <fullName evidence="3">Transposase</fullName>
    </recommendedName>
</protein>
<dbReference type="RefSeq" id="WP_199502287.1">
    <property type="nucleotide sequence ID" value="NZ_JAEMUK010000007.1"/>
</dbReference>
<dbReference type="Proteomes" id="UP000623250">
    <property type="component" value="Unassembled WGS sequence"/>
</dbReference>
<comment type="caution">
    <text evidence="1">The sequence shown here is derived from an EMBL/GenBank/DDBJ whole genome shotgun (WGS) entry which is preliminary data.</text>
</comment>
<evidence type="ECO:0008006" key="3">
    <source>
        <dbReference type="Google" id="ProtNLM"/>
    </source>
</evidence>
<proteinExistence type="predicted"/>
<evidence type="ECO:0000313" key="1">
    <source>
        <dbReference type="EMBL" id="MBJ7542584.1"/>
    </source>
</evidence>
<dbReference type="EMBL" id="JAEMUK010000007">
    <property type="protein sequence ID" value="MBJ7542584.1"/>
    <property type="molecule type" value="Genomic_DNA"/>
</dbReference>
<dbReference type="SUPFAM" id="SSF52980">
    <property type="entry name" value="Restriction endonuclease-like"/>
    <property type="match status" value="1"/>
</dbReference>
<dbReference type="InterPro" id="IPR011335">
    <property type="entry name" value="Restrct_endonuc-II-like"/>
</dbReference>
<dbReference type="InterPro" id="IPR011856">
    <property type="entry name" value="tRNA_endonuc-like_dom_sf"/>
</dbReference>
<gene>
    <name evidence="1" type="ORF">JDN41_03330</name>
</gene>
<sequence>MARKRYGFDEGKIQRYLKEGRSGTSARYSPWLTVQDVPSSGRSHRLHGLTTGRLHHLLSDIECGLFYLADWSDTVTDIREQFPLKRDATQHRCATRRGTSP</sequence>
<keyword evidence="2" id="KW-1185">Reference proteome</keyword>
<dbReference type="AlphaFoldDB" id="A0A8I1GCT7"/>
<evidence type="ECO:0000313" key="2">
    <source>
        <dbReference type="Proteomes" id="UP000623250"/>
    </source>
</evidence>
<accession>A0A8I1GCT7</accession>
<name>A0A8I1GCT7_9HYPH</name>
<dbReference type="GO" id="GO:0003676">
    <property type="term" value="F:nucleic acid binding"/>
    <property type="evidence" value="ECO:0007669"/>
    <property type="project" value="InterPro"/>
</dbReference>
<dbReference type="Gene3D" id="3.40.1350.10">
    <property type="match status" value="1"/>
</dbReference>